<evidence type="ECO:0000313" key="2">
    <source>
        <dbReference type="Proteomes" id="UP000749293"/>
    </source>
</evidence>
<dbReference type="SUPFAM" id="SSF48065">
    <property type="entry name" value="DBL homology domain (DH-domain)"/>
    <property type="match status" value="1"/>
</dbReference>
<sequence length="264" mass="29329">MTRQTPGLRDSIKRNLAEIVALHEEILDELNRLVPYLGPSQFEVPAASRFPSIQLRRKAHTHRRWRSLDAVPEDENIHYSALEEPDALADPQLAAAVARIFGKRMSRFFVYKEYGAKYEMMAADIAMASAGVPEWESFRNGLEALALTVGSARRYLHASKKSSTLGDLVIKKLDAVARNQIRSYGRIQLCGALHVTWQSGGQVKGQHMICLLYEQVLCLATAGKADPIYTIMACIDLDGARIKNSLNQPGEFDLRRGTAATAGF</sequence>
<protein>
    <submittedName>
        <fullName evidence="1">RhoGEF domain</fullName>
    </submittedName>
</protein>
<proteinExistence type="predicted"/>
<dbReference type="EMBL" id="JAANYQ010000008">
    <property type="protein sequence ID" value="KAF4122586.1"/>
    <property type="molecule type" value="Genomic_DNA"/>
</dbReference>
<keyword evidence="2" id="KW-1185">Reference proteome</keyword>
<dbReference type="RefSeq" id="XP_035321238.1">
    <property type="nucleotide sequence ID" value="XM_035468858.1"/>
</dbReference>
<evidence type="ECO:0000313" key="1">
    <source>
        <dbReference type="EMBL" id="KAF4122586.1"/>
    </source>
</evidence>
<organism evidence="1 2">
    <name type="scientific">Geosmithia morbida</name>
    <dbReference type="NCBI Taxonomy" id="1094350"/>
    <lineage>
        <taxon>Eukaryota</taxon>
        <taxon>Fungi</taxon>
        <taxon>Dikarya</taxon>
        <taxon>Ascomycota</taxon>
        <taxon>Pezizomycotina</taxon>
        <taxon>Sordariomycetes</taxon>
        <taxon>Hypocreomycetidae</taxon>
        <taxon>Hypocreales</taxon>
        <taxon>Bionectriaceae</taxon>
        <taxon>Geosmithia</taxon>
    </lineage>
</organism>
<comment type="caution">
    <text evidence="1">The sequence shown here is derived from an EMBL/GenBank/DDBJ whole genome shotgun (WGS) entry which is preliminary data.</text>
</comment>
<dbReference type="Proteomes" id="UP000749293">
    <property type="component" value="Unassembled WGS sequence"/>
</dbReference>
<accession>A0A9P4YT16</accession>
<dbReference type="Gene3D" id="1.20.900.10">
    <property type="entry name" value="Dbl homology (DH) domain"/>
    <property type="match status" value="1"/>
</dbReference>
<gene>
    <name evidence="1" type="ORF">GMORB2_6892</name>
</gene>
<dbReference type="InterPro" id="IPR035899">
    <property type="entry name" value="DBL_dom_sf"/>
</dbReference>
<dbReference type="AlphaFoldDB" id="A0A9P4YT16"/>
<name>A0A9P4YT16_9HYPO</name>
<dbReference type="GeneID" id="55973115"/>
<dbReference type="OrthoDB" id="8059989at2759"/>
<reference evidence="1" key="1">
    <citation type="submission" date="2020-03" db="EMBL/GenBank/DDBJ databases">
        <title>Site-based positive gene gene selection in Geosmithia morbida across the United States reveals a broad range of putative effectors and factors for local host and environmental adapation.</title>
        <authorList>
            <person name="Onufrak A."/>
            <person name="Murdoch R.W."/>
            <person name="Gazis R."/>
            <person name="Huff M."/>
            <person name="Staton M."/>
            <person name="Klingeman W."/>
            <person name="Hadziabdic D."/>
        </authorList>
    </citation>
    <scope>NUCLEOTIDE SEQUENCE</scope>
    <source>
        <strain evidence="1">1262</strain>
    </source>
</reference>